<keyword evidence="16" id="KW-1185">Reference proteome</keyword>
<evidence type="ECO:0000256" key="6">
    <source>
        <dbReference type="ARBA" id="ARBA00022833"/>
    </source>
</evidence>
<evidence type="ECO:0000256" key="9">
    <source>
        <dbReference type="ARBA" id="ARBA00023242"/>
    </source>
</evidence>
<dbReference type="CDD" id="cd06008">
    <property type="entry name" value="NF-X1-zinc-finger"/>
    <property type="match status" value="5"/>
</dbReference>
<evidence type="ECO:0000256" key="5">
    <source>
        <dbReference type="ARBA" id="ARBA00022771"/>
    </source>
</evidence>
<dbReference type="GO" id="GO:0005634">
    <property type="term" value="C:nucleus"/>
    <property type="evidence" value="ECO:0000318"/>
    <property type="project" value="GO_Central"/>
</dbReference>
<evidence type="ECO:0000313" key="15">
    <source>
        <dbReference type="EMBL" id="EDO45870.1"/>
    </source>
</evidence>
<dbReference type="PhylomeDB" id="A7RRR1"/>
<feature type="domain" description="R3H" evidence="14">
    <location>
        <begin position="906"/>
        <end position="974"/>
    </location>
</feature>
<dbReference type="PROSITE" id="PS50089">
    <property type="entry name" value="ZF_RING_2"/>
    <property type="match status" value="1"/>
</dbReference>
<evidence type="ECO:0000259" key="13">
    <source>
        <dbReference type="PROSITE" id="PS50089"/>
    </source>
</evidence>
<dbReference type="PROSITE" id="PS50016">
    <property type="entry name" value="ZF_PHD_2"/>
    <property type="match status" value="1"/>
</dbReference>
<evidence type="ECO:0000313" key="16">
    <source>
        <dbReference type="Proteomes" id="UP000001593"/>
    </source>
</evidence>
<dbReference type="SMART" id="SM00393">
    <property type="entry name" value="R3H"/>
    <property type="match status" value="1"/>
</dbReference>
<keyword evidence="7" id="KW-0805">Transcription regulation</keyword>
<evidence type="ECO:0000256" key="2">
    <source>
        <dbReference type="ARBA" id="ARBA00007269"/>
    </source>
</evidence>
<evidence type="ECO:0000256" key="8">
    <source>
        <dbReference type="ARBA" id="ARBA00023163"/>
    </source>
</evidence>
<dbReference type="InParanoid" id="A7RRR1"/>
<keyword evidence="5 10" id="KW-0863">Zinc-finger</keyword>
<dbReference type="eggNOG" id="KOG1952">
    <property type="taxonomic scope" value="Eukaryota"/>
</dbReference>
<dbReference type="SUPFAM" id="SSF82708">
    <property type="entry name" value="R3H domain"/>
    <property type="match status" value="1"/>
</dbReference>
<proteinExistence type="inferred from homology"/>
<dbReference type="PANTHER" id="PTHR12360:SF12">
    <property type="entry name" value="TRANSCRIPTIONAL REPRESSOR NF-X1"/>
    <property type="match status" value="1"/>
</dbReference>
<name>A7RRR1_NEMVE</name>
<keyword evidence="3" id="KW-0479">Metal-binding</keyword>
<evidence type="ECO:0000256" key="11">
    <source>
        <dbReference type="SAM" id="MobiDB-lite"/>
    </source>
</evidence>
<dbReference type="HOGENOM" id="CLU_005714_1_1_1"/>
<reference evidence="15 16" key="1">
    <citation type="journal article" date="2007" name="Science">
        <title>Sea anemone genome reveals ancestral eumetazoan gene repertoire and genomic organization.</title>
        <authorList>
            <person name="Putnam N.H."/>
            <person name="Srivastava M."/>
            <person name="Hellsten U."/>
            <person name="Dirks B."/>
            <person name="Chapman J."/>
            <person name="Salamov A."/>
            <person name="Terry A."/>
            <person name="Shapiro H."/>
            <person name="Lindquist E."/>
            <person name="Kapitonov V.V."/>
            <person name="Jurka J."/>
            <person name="Genikhovich G."/>
            <person name="Grigoriev I.V."/>
            <person name="Lucas S.M."/>
            <person name="Steele R.E."/>
            <person name="Finnerty J.R."/>
            <person name="Technau U."/>
            <person name="Martindale M.Q."/>
            <person name="Rokhsar D.S."/>
        </authorList>
    </citation>
    <scope>NUCLEOTIDE SEQUENCE [LARGE SCALE GENOMIC DNA]</scope>
    <source>
        <strain evidence="16">CH2 X CH6</strain>
    </source>
</reference>
<gene>
    <name evidence="15" type="ORF">NEMVEDRAFT_v1g240231</name>
</gene>
<feature type="domain" description="RING-type" evidence="13">
    <location>
        <begin position="311"/>
        <end position="363"/>
    </location>
</feature>
<dbReference type="Gene3D" id="3.30.1370.50">
    <property type="entry name" value="R3H-like domain"/>
    <property type="match status" value="1"/>
</dbReference>
<dbReference type="InterPro" id="IPR001841">
    <property type="entry name" value="Znf_RING"/>
</dbReference>
<dbReference type="InterPro" id="IPR000967">
    <property type="entry name" value="Znf_NFX1"/>
</dbReference>
<evidence type="ECO:0000256" key="7">
    <source>
        <dbReference type="ARBA" id="ARBA00023015"/>
    </source>
</evidence>
<feature type="compositionally biased region" description="Basic and acidic residues" evidence="11">
    <location>
        <begin position="13"/>
        <end position="32"/>
    </location>
</feature>
<dbReference type="AlphaFoldDB" id="A7RRR1"/>
<dbReference type="PANTHER" id="PTHR12360">
    <property type="entry name" value="NUCLEAR TRANSCRIPTION FACTOR, X-BOX BINDING 1 NFX1"/>
    <property type="match status" value="1"/>
</dbReference>
<keyword evidence="9" id="KW-0539">Nucleus</keyword>
<feature type="region of interest" description="Disordered" evidence="11">
    <location>
        <begin position="1"/>
        <end position="209"/>
    </location>
</feature>
<dbReference type="GO" id="GO:0000122">
    <property type="term" value="P:negative regulation of transcription by RNA polymerase II"/>
    <property type="evidence" value="ECO:0000318"/>
    <property type="project" value="GO_Central"/>
</dbReference>
<evidence type="ECO:0000259" key="14">
    <source>
        <dbReference type="PROSITE" id="PS51061"/>
    </source>
</evidence>
<feature type="compositionally biased region" description="Basic residues" evidence="11">
    <location>
        <begin position="53"/>
        <end position="64"/>
    </location>
</feature>
<dbReference type="GO" id="GO:0000977">
    <property type="term" value="F:RNA polymerase II transcription regulatory region sequence-specific DNA binding"/>
    <property type="evidence" value="ECO:0000318"/>
    <property type="project" value="GO_Central"/>
</dbReference>
<feature type="compositionally biased region" description="Polar residues" evidence="11">
    <location>
        <begin position="1"/>
        <end position="10"/>
    </location>
</feature>
<dbReference type="OMA" id="YSEENTH"/>
<dbReference type="CDD" id="cd02643">
    <property type="entry name" value="R3H_NF-X1"/>
    <property type="match status" value="1"/>
</dbReference>
<dbReference type="GO" id="GO:0008270">
    <property type="term" value="F:zinc ion binding"/>
    <property type="evidence" value="ECO:0007669"/>
    <property type="project" value="UniProtKB-KW"/>
</dbReference>
<comment type="similarity">
    <text evidence="2">Belongs to the NFX1 family.</text>
</comment>
<dbReference type="InterPro" id="IPR019787">
    <property type="entry name" value="Znf_PHD-finger"/>
</dbReference>
<feature type="domain" description="PHD-type" evidence="12">
    <location>
        <begin position="308"/>
        <end position="365"/>
    </location>
</feature>
<evidence type="ECO:0000256" key="4">
    <source>
        <dbReference type="ARBA" id="ARBA00022737"/>
    </source>
</evidence>
<dbReference type="GO" id="GO:0000981">
    <property type="term" value="F:DNA-binding transcription factor activity, RNA polymerase II-specific"/>
    <property type="evidence" value="ECO:0000318"/>
    <property type="project" value="GO_Central"/>
</dbReference>
<dbReference type="Pfam" id="PF01424">
    <property type="entry name" value="R3H"/>
    <property type="match status" value="1"/>
</dbReference>
<evidence type="ECO:0000259" key="12">
    <source>
        <dbReference type="PROSITE" id="PS50016"/>
    </source>
</evidence>
<dbReference type="InterPro" id="IPR001374">
    <property type="entry name" value="R3H_dom"/>
</dbReference>
<accession>A7RRR1</accession>
<evidence type="ECO:0008006" key="17">
    <source>
        <dbReference type="Google" id="ProtNLM"/>
    </source>
</evidence>
<evidence type="ECO:0000256" key="1">
    <source>
        <dbReference type="ARBA" id="ARBA00004123"/>
    </source>
</evidence>
<dbReference type="CDD" id="cd16696">
    <property type="entry name" value="RING-CH-C4HC3_NFX1"/>
    <property type="match status" value="1"/>
</dbReference>
<feature type="compositionally biased region" description="Polar residues" evidence="11">
    <location>
        <begin position="148"/>
        <end position="159"/>
    </location>
</feature>
<sequence>MEGGYSNESACSVKDKPSESFDGKPTSEEQKPQEIFTSSASRNGGFTVDEKRRGRRRKPRTRVRPNRDTAEGAVATEKTQKKNDEMIGWLNEKLSTTGSNGKLGSESGVGELAAAVSDRQKGRGRAREHRGKPFGPRDSSGEWKGRNTNENNYHGNTRAKSGRGRNQRPDLKYDDKPPLDPKHVGDSNGLEFDQMGKSLTELPSWRRRNEGRQNMDYENSMSDATAHEQKGYPNGHYNGSRNFKLTKYPDYHYGSEDSWRSPDKQNAYFRKSPFKSRKEKSSTYFSSFVDPNHSAQGVALTEQLMSETYECMVCCEKVWCSSAIWSCTNCFHVFHLKCARKWATSATSEVKGGDGGWRCPACQNVSNSVPNVYWCFCGKLKEPRWNPREGIVPHSCGELCQKSRDINNCPHKCNLLCHPGPCPTCPVMVAKSCECGKTSQQVRCGQTGVILCTDVCEKLLNCGNHNCQRTCHSGPCDPCDVEVQQDCYCSKTTRKVLCGTGEYDIVDDHVGYFSCEDRCERVLDCSNHHCEKVCHKGSCKSCELKPEAVSHCPCGKTALTEILGENNMRQQCLDPIPTCGLKVRCIEVTSEDFLCDQRCNKKRQCGRHRCNQKCCVDTEHRCELVCGKKLRCGTHTCLELCHRGYCPPCYMTGYDEVTCHCGATILYPPIPCGTPPPNCPYPCSRQHSCSHPVNHSCHSEEVCPPCTALTQKMCAGGHELRHSIPCHVTDVSCGRRCDRPLLCGHTCSRTCHKPPCLGEQEPCTQPCANPREECDHPCGAPCHPGQPCPSVPCKVKITVSCKCGRRSDVVQCLRGGDKSAPAYQRFTTESLADKMKNIQLGQTVDISGILLNDQFSIRHIECNEDCAIQERNRRLAQALDVNPESSAFSANVTFSPFLLAEAKFNFPFIKSIEEVFYGLIESTTKGSLTQKSHAFNPMNSHQRRIIHELASHYNLCSRSYDQEPKRNTVVTATRDSRLPPVLLTSQITSKSNPAAPVFVPYLGSTPAEKPRVIKDSKPDAKSKTWVQAPDYFADDFAD</sequence>
<feature type="compositionally biased region" description="Polar residues" evidence="11">
    <location>
        <begin position="93"/>
        <end position="102"/>
    </location>
</feature>
<dbReference type="InterPro" id="IPR034076">
    <property type="entry name" value="R3H_NF-X1"/>
</dbReference>
<organism evidence="15 16">
    <name type="scientific">Nematostella vectensis</name>
    <name type="common">Starlet sea anemone</name>
    <dbReference type="NCBI Taxonomy" id="45351"/>
    <lineage>
        <taxon>Eukaryota</taxon>
        <taxon>Metazoa</taxon>
        <taxon>Cnidaria</taxon>
        <taxon>Anthozoa</taxon>
        <taxon>Hexacorallia</taxon>
        <taxon>Actiniaria</taxon>
        <taxon>Edwardsiidae</taxon>
        <taxon>Nematostella</taxon>
    </lineage>
</organism>
<dbReference type="SMART" id="SM00438">
    <property type="entry name" value="ZnF_NFX"/>
    <property type="match status" value="8"/>
</dbReference>
<evidence type="ECO:0000256" key="3">
    <source>
        <dbReference type="ARBA" id="ARBA00022723"/>
    </source>
</evidence>
<dbReference type="SUPFAM" id="SSF57850">
    <property type="entry name" value="RING/U-box"/>
    <property type="match status" value="1"/>
</dbReference>
<dbReference type="PROSITE" id="PS51061">
    <property type="entry name" value="R3H"/>
    <property type="match status" value="1"/>
</dbReference>
<dbReference type="EMBL" id="DS469532">
    <property type="protein sequence ID" value="EDO45870.1"/>
    <property type="molecule type" value="Genomic_DNA"/>
</dbReference>
<protein>
    <recommendedName>
        <fullName evidence="17">Transcriptional repressor NF-X1</fullName>
    </recommendedName>
</protein>
<dbReference type="STRING" id="45351.A7RRR1"/>
<dbReference type="Pfam" id="PF01422">
    <property type="entry name" value="zf-NF-X1"/>
    <property type="match status" value="6"/>
</dbReference>
<keyword evidence="8" id="KW-0804">Transcription</keyword>
<keyword evidence="4" id="KW-0677">Repeat</keyword>
<comment type="subcellular location">
    <subcellularLocation>
        <location evidence="1">Nucleus</location>
    </subcellularLocation>
</comment>
<feature type="compositionally biased region" description="Basic residues" evidence="11">
    <location>
        <begin position="122"/>
        <end position="132"/>
    </location>
</feature>
<evidence type="ECO:0000256" key="10">
    <source>
        <dbReference type="PROSITE-ProRule" id="PRU00175"/>
    </source>
</evidence>
<feature type="compositionally biased region" description="Polar residues" evidence="11">
    <location>
        <begin position="35"/>
        <end position="44"/>
    </location>
</feature>
<feature type="compositionally biased region" description="Basic and acidic residues" evidence="11">
    <location>
        <begin position="167"/>
        <end position="185"/>
    </location>
</feature>
<dbReference type="InterPro" id="IPR034078">
    <property type="entry name" value="NFX1_fam"/>
</dbReference>
<keyword evidence="6" id="KW-0862">Zinc</keyword>
<dbReference type="Proteomes" id="UP000001593">
    <property type="component" value="Unassembled WGS sequence"/>
</dbReference>
<dbReference type="InterPro" id="IPR036867">
    <property type="entry name" value="R3H_dom_sf"/>
</dbReference>